<dbReference type="InterPro" id="IPR021241">
    <property type="entry name" value="CsiV"/>
</dbReference>
<dbReference type="RefSeq" id="WP_166253869.1">
    <property type="nucleotide sequence ID" value="NZ_JAAMOW010000003.1"/>
</dbReference>
<comment type="caution">
    <text evidence="1">The sequence shown here is derived from an EMBL/GenBank/DDBJ whole genome shotgun (WGS) entry which is preliminary data.</text>
</comment>
<dbReference type="Proteomes" id="UP000472676">
    <property type="component" value="Unassembled WGS sequence"/>
</dbReference>
<keyword evidence="2" id="KW-1185">Reference proteome</keyword>
<accession>A0A6M2BQG6</accession>
<gene>
    <name evidence="1" type="ORF">G7Y85_06780</name>
</gene>
<dbReference type="Pfam" id="PF10972">
    <property type="entry name" value="CsiV"/>
    <property type="match status" value="1"/>
</dbReference>
<proteinExistence type="predicted"/>
<dbReference type="EMBL" id="JAAMOW010000003">
    <property type="protein sequence ID" value="NGY04461.1"/>
    <property type="molecule type" value="Genomic_DNA"/>
</dbReference>
<reference evidence="1 2" key="1">
    <citation type="journal article" date="2014" name="Int. J. Syst. Evol. Microbiol.">
        <title>Solimonas terrae sp. nov., isolated from soil.</title>
        <authorList>
            <person name="Kim S.J."/>
            <person name="Moon J.Y."/>
            <person name="Weon H.Y."/>
            <person name="Ahn J.H."/>
            <person name="Chen W.M."/>
            <person name="Kwon S.W."/>
        </authorList>
    </citation>
    <scope>NUCLEOTIDE SEQUENCE [LARGE SCALE GENOMIC DNA]</scope>
    <source>
        <strain evidence="1 2">KIS83-12</strain>
    </source>
</reference>
<dbReference type="AlphaFoldDB" id="A0A6M2BQG6"/>
<sequence length="192" mass="21358">MSLMAVFIRRRRQTPIVVLLLALALPAHAETYRMDLIVFVNRYAAAEAGAPAQLPDLSGAILPDNPAALQAAGITLLPDSAFGMQSEWQRLRNSRQFEPIARLAWTQPDPPSARGPALRVRWGTPSPTGMTPVDGRVMLLIVNRYLTLDADLLYTAGNSSWRLDERRRMRRDELHHLDSAKLGILARVTKAN</sequence>
<evidence type="ECO:0000313" key="1">
    <source>
        <dbReference type="EMBL" id="NGY04461.1"/>
    </source>
</evidence>
<name>A0A6M2BQG6_9GAMM</name>
<protein>
    <submittedName>
        <fullName evidence="1">Uncharacterized protein</fullName>
    </submittedName>
</protein>
<evidence type="ECO:0000313" key="2">
    <source>
        <dbReference type="Proteomes" id="UP000472676"/>
    </source>
</evidence>
<organism evidence="1 2">
    <name type="scientific">Solimonas terrae</name>
    <dbReference type="NCBI Taxonomy" id="1396819"/>
    <lineage>
        <taxon>Bacteria</taxon>
        <taxon>Pseudomonadati</taxon>
        <taxon>Pseudomonadota</taxon>
        <taxon>Gammaproteobacteria</taxon>
        <taxon>Nevskiales</taxon>
        <taxon>Nevskiaceae</taxon>
        <taxon>Solimonas</taxon>
    </lineage>
</organism>